<feature type="region of interest" description="Disordered" evidence="1">
    <location>
        <begin position="305"/>
        <end position="641"/>
    </location>
</feature>
<sequence>MSMCSESPKPSDSQTKHHGSGRCWTKEESELLEKHRDEYREAGDSACANLLSDVLQKMLDILPNGKMFNKEERTAVNKTSRLGLGGTVTKEAKKCQSWATKLCIEANQAGETQPKGGERTHFDFQEQVVTAMMEKLTKKEVKRLERTAKEFNKKGVDPKLKSKLAMKNCTAWMHAFSKEIYDTMGVQVFIFGCYLKPDGTLDVSTYDFNQELGNGKDYINSQGQINIAAGQQKGSALWTAIGAKLSNFVDEEHIPEAWRAVTSEGDNLYKFLNPSKFLMEMGKKLSKSKGQRKGWATTELLSDEEATVGKGRKPGRSKGKTESRTKGKKPQDQWDSDVEEEEAWPGMAKGRPICRDSQPTKKKAADLDVKGKPRSVKEAWPKHKDQWDSDSDVEKQEVRLTNKKPVNLHVKTTTKGEDQDQWDSNVGEEQAWPNRTKAVKFKGSEEAAQKDQWDSDSDVEKQEVWPIKKKAATKNNFNVKGTGTEPGSDEEARPTKKAANFEGTKPGSGTVTEPGLDDEARPTKKAIDILKPKAKPGPSESFWEMDLAEPLGGRGMKRKYSDDEEDALPNKTSRLEAGYKLGPKNSRPGKIKKAAGSPVMQDVSIDKPSTEVDPHAGRGPSTNIDLVKLAMANPVKAKPKP</sequence>
<gene>
    <name evidence="2" type="ORF">LACBIDRAFT_329228</name>
</gene>
<evidence type="ECO:0000313" key="2">
    <source>
        <dbReference type="EMBL" id="EDR06010.1"/>
    </source>
</evidence>
<dbReference type="Proteomes" id="UP000001194">
    <property type="component" value="Unassembled WGS sequence"/>
</dbReference>
<name>B0DHF7_LACBS</name>
<evidence type="ECO:0000256" key="1">
    <source>
        <dbReference type="SAM" id="MobiDB-lite"/>
    </source>
</evidence>
<feature type="compositionally biased region" description="Polar residues" evidence="1">
    <location>
        <begin position="1"/>
        <end position="13"/>
    </location>
</feature>
<evidence type="ECO:0000313" key="3">
    <source>
        <dbReference type="Proteomes" id="UP000001194"/>
    </source>
</evidence>
<dbReference type="AlphaFoldDB" id="B0DHF7"/>
<protein>
    <submittedName>
        <fullName evidence="2">Predicted protein</fullName>
    </submittedName>
</protein>
<feature type="compositionally biased region" description="Basic and acidic residues" evidence="1">
    <location>
        <begin position="363"/>
        <end position="400"/>
    </location>
</feature>
<feature type="compositionally biased region" description="Basic and acidic residues" evidence="1">
    <location>
        <begin position="442"/>
        <end position="463"/>
    </location>
</feature>
<reference evidence="2 3" key="1">
    <citation type="journal article" date="2008" name="Nature">
        <title>The genome of Laccaria bicolor provides insights into mycorrhizal symbiosis.</title>
        <authorList>
            <person name="Martin F."/>
            <person name="Aerts A."/>
            <person name="Ahren D."/>
            <person name="Brun A."/>
            <person name="Danchin E.G.J."/>
            <person name="Duchaussoy F."/>
            <person name="Gibon J."/>
            <person name="Kohler A."/>
            <person name="Lindquist E."/>
            <person name="Pereda V."/>
            <person name="Salamov A."/>
            <person name="Shapiro H.J."/>
            <person name="Wuyts J."/>
            <person name="Blaudez D."/>
            <person name="Buee M."/>
            <person name="Brokstein P."/>
            <person name="Canbaeck B."/>
            <person name="Cohen D."/>
            <person name="Courty P.E."/>
            <person name="Coutinho P.M."/>
            <person name="Delaruelle C."/>
            <person name="Detter J.C."/>
            <person name="Deveau A."/>
            <person name="DiFazio S."/>
            <person name="Duplessis S."/>
            <person name="Fraissinet-Tachet L."/>
            <person name="Lucic E."/>
            <person name="Frey-Klett P."/>
            <person name="Fourrey C."/>
            <person name="Feussner I."/>
            <person name="Gay G."/>
            <person name="Grimwood J."/>
            <person name="Hoegger P.J."/>
            <person name="Jain P."/>
            <person name="Kilaru S."/>
            <person name="Labbe J."/>
            <person name="Lin Y.C."/>
            <person name="Legue V."/>
            <person name="Le Tacon F."/>
            <person name="Marmeisse R."/>
            <person name="Melayah D."/>
            <person name="Montanini B."/>
            <person name="Muratet M."/>
            <person name="Nehls U."/>
            <person name="Niculita-Hirzel H."/>
            <person name="Oudot-Le Secq M.P."/>
            <person name="Peter M."/>
            <person name="Quesneville H."/>
            <person name="Rajashekar B."/>
            <person name="Reich M."/>
            <person name="Rouhier N."/>
            <person name="Schmutz J."/>
            <person name="Yin T."/>
            <person name="Chalot M."/>
            <person name="Henrissat B."/>
            <person name="Kuees U."/>
            <person name="Lucas S."/>
            <person name="Van de Peer Y."/>
            <person name="Podila G.K."/>
            <person name="Polle A."/>
            <person name="Pukkila P.J."/>
            <person name="Richardson P.M."/>
            <person name="Rouze P."/>
            <person name="Sanders I.R."/>
            <person name="Stajich J.E."/>
            <person name="Tunlid A."/>
            <person name="Tuskan G."/>
            <person name="Grigoriev I.V."/>
        </authorList>
    </citation>
    <scope>NUCLEOTIDE SEQUENCE [LARGE SCALE GENOMIC DNA]</scope>
    <source>
        <strain evidence="3">S238N-H82 / ATCC MYA-4686</strain>
    </source>
</reference>
<dbReference type="InParanoid" id="B0DHF7"/>
<dbReference type="GeneID" id="6078926"/>
<feature type="compositionally biased region" description="Basic and acidic residues" evidence="1">
    <location>
        <begin position="518"/>
        <end position="531"/>
    </location>
</feature>
<feature type="compositionally biased region" description="Basic and acidic residues" evidence="1">
    <location>
        <begin position="604"/>
        <end position="616"/>
    </location>
</feature>
<dbReference type="EMBL" id="DS547110">
    <property type="protein sequence ID" value="EDR06010.1"/>
    <property type="molecule type" value="Genomic_DNA"/>
</dbReference>
<feature type="compositionally biased region" description="Acidic residues" evidence="1">
    <location>
        <begin position="334"/>
        <end position="343"/>
    </location>
</feature>
<proteinExistence type="predicted"/>
<feature type="compositionally biased region" description="Basic and acidic residues" evidence="1">
    <location>
        <begin position="319"/>
        <end position="332"/>
    </location>
</feature>
<dbReference type="RefSeq" id="XP_001883298.1">
    <property type="nucleotide sequence ID" value="XM_001883263.1"/>
</dbReference>
<organism evidence="3">
    <name type="scientific">Laccaria bicolor (strain S238N-H82 / ATCC MYA-4686)</name>
    <name type="common">Bicoloured deceiver</name>
    <name type="synonym">Laccaria laccata var. bicolor</name>
    <dbReference type="NCBI Taxonomy" id="486041"/>
    <lineage>
        <taxon>Eukaryota</taxon>
        <taxon>Fungi</taxon>
        <taxon>Dikarya</taxon>
        <taxon>Basidiomycota</taxon>
        <taxon>Agaricomycotina</taxon>
        <taxon>Agaricomycetes</taxon>
        <taxon>Agaricomycetidae</taxon>
        <taxon>Agaricales</taxon>
        <taxon>Agaricineae</taxon>
        <taxon>Hydnangiaceae</taxon>
        <taxon>Laccaria</taxon>
    </lineage>
</organism>
<keyword evidence="3" id="KW-1185">Reference proteome</keyword>
<accession>B0DHF7</accession>
<dbReference type="KEGG" id="lbc:LACBIDRAFT_329228"/>
<feature type="region of interest" description="Disordered" evidence="1">
    <location>
        <begin position="1"/>
        <end position="24"/>
    </location>
</feature>
<dbReference type="HOGENOM" id="CLU_025800_2_0_1"/>